<reference evidence="1" key="1">
    <citation type="submission" date="2018-02" db="EMBL/GenBank/DDBJ databases">
        <authorList>
            <person name="Cohen D.B."/>
            <person name="Kent A.D."/>
        </authorList>
    </citation>
    <scope>NUCLEOTIDE SEQUENCE</scope>
</reference>
<name>A0A2N9H5U3_FAGSY</name>
<proteinExistence type="predicted"/>
<sequence length="226" mass="24075">MLQLWPVEHLGVLTLAASPWFWVERSWMDLVMSSKVCLGSELDGGSMLDMYVKPGLNAADLGMDCTTDLGISCTADLGMGCTAWTDGPAIIVFSLSTKSKIIKLFSKMKDKITKLRVELQIQQKENNEFNAGLQQRSPRGELAMEAERRHGGVRSRPSARPCGGGVKFSSPVAVGFGHGVWGFSDVGEVIDGFHNDLLLLLGDIGGGGCFGGSFSGGGSGGTNLMR</sequence>
<gene>
    <name evidence="1" type="ORF">FSB_LOCUS34882</name>
</gene>
<dbReference type="EMBL" id="OIVN01002859">
    <property type="protein sequence ID" value="SPD07000.1"/>
    <property type="molecule type" value="Genomic_DNA"/>
</dbReference>
<dbReference type="AlphaFoldDB" id="A0A2N9H5U3"/>
<accession>A0A2N9H5U3</accession>
<organism evidence="1">
    <name type="scientific">Fagus sylvatica</name>
    <name type="common">Beechnut</name>
    <dbReference type="NCBI Taxonomy" id="28930"/>
    <lineage>
        <taxon>Eukaryota</taxon>
        <taxon>Viridiplantae</taxon>
        <taxon>Streptophyta</taxon>
        <taxon>Embryophyta</taxon>
        <taxon>Tracheophyta</taxon>
        <taxon>Spermatophyta</taxon>
        <taxon>Magnoliopsida</taxon>
        <taxon>eudicotyledons</taxon>
        <taxon>Gunneridae</taxon>
        <taxon>Pentapetalae</taxon>
        <taxon>rosids</taxon>
        <taxon>fabids</taxon>
        <taxon>Fagales</taxon>
        <taxon>Fagaceae</taxon>
        <taxon>Fagus</taxon>
    </lineage>
</organism>
<evidence type="ECO:0000313" key="1">
    <source>
        <dbReference type="EMBL" id="SPD07000.1"/>
    </source>
</evidence>
<protein>
    <submittedName>
        <fullName evidence="1">Uncharacterized protein</fullName>
    </submittedName>
</protein>